<accession>A0A0F7L7N8</accession>
<feature type="transmembrane region" description="Helical" evidence="1">
    <location>
        <begin position="20"/>
        <end position="41"/>
    </location>
</feature>
<keyword evidence="1" id="KW-0472">Membrane</keyword>
<reference evidence="2" key="2">
    <citation type="submission" date="2015-03" db="EMBL/GenBank/DDBJ databases">
        <authorList>
            <person name="Chow C.-E.T."/>
            <person name="Winget D.M."/>
            <person name="White R.A.III."/>
            <person name="Hallam S.J."/>
            <person name="Suttle C.A."/>
        </authorList>
    </citation>
    <scope>NUCLEOTIDE SEQUENCE</scope>
    <source>
        <strain evidence="2">Anoxic2_4</strain>
    </source>
</reference>
<evidence type="ECO:0000256" key="1">
    <source>
        <dbReference type="SAM" id="Phobius"/>
    </source>
</evidence>
<reference evidence="2" key="1">
    <citation type="journal article" date="2015" name="Front. Microbiol.">
        <title>Combining genomic sequencing methods to explore viral diversity and reveal potential virus-host interactions.</title>
        <authorList>
            <person name="Chow C.E."/>
            <person name="Winget D.M."/>
            <person name="White R.A.III."/>
            <person name="Hallam S.J."/>
            <person name="Suttle C.A."/>
        </authorList>
    </citation>
    <scope>NUCLEOTIDE SEQUENCE</scope>
    <source>
        <strain evidence="2">Anoxic2_4</strain>
    </source>
</reference>
<dbReference type="EMBL" id="KR029588">
    <property type="protein sequence ID" value="AKH47046.1"/>
    <property type="molecule type" value="Genomic_DNA"/>
</dbReference>
<keyword evidence="1" id="KW-0812">Transmembrane</keyword>
<name>A0A0F7L7N8_9VIRU</name>
<protein>
    <submittedName>
        <fullName evidence="2">N-acetylmuramoyl-L-alanine amidase</fullName>
    </submittedName>
</protein>
<sequence>MWLGLEYAKNLEVGCFVQQYLYSLGCLLVVLIQLLYCNHLVALHYQENQQLILLFGFHLRNVV</sequence>
<evidence type="ECO:0000313" key="2">
    <source>
        <dbReference type="EMBL" id="AKH47046.1"/>
    </source>
</evidence>
<keyword evidence="1" id="KW-1133">Transmembrane helix</keyword>
<organism evidence="2">
    <name type="scientific">uncultured marine virus</name>
    <dbReference type="NCBI Taxonomy" id="186617"/>
    <lineage>
        <taxon>Viruses</taxon>
        <taxon>environmental samples</taxon>
    </lineage>
</organism>
<proteinExistence type="predicted"/>